<dbReference type="RefSeq" id="WP_175104648.1">
    <property type="nucleotide sequence ID" value="NZ_CADIKM010000007.1"/>
</dbReference>
<proteinExistence type="predicted"/>
<feature type="transmembrane region" description="Helical" evidence="1">
    <location>
        <begin position="91"/>
        <end position="111"/>
    </location>
</feature>
<dbReference type="Pfam" id="PF12279">
    <property type="entry name" value="DUF3619"/>
    <property type="match status" value="1"/>
</dbReference>
<evidence type="ECO:0000256" key="1">
    <source>
        <dbReference type="SAM" id="Phobius"/>
    </source>
</evidence>
<protein>
    <recommendedName>
        <fullName evidence="4">DUF3619 domain-containing protein</fullName>
    </recommendedName>
</protein>
<organism evidence="2 3">
    <name type="scientific">Pararobbsia alpina</name>
    <dbReference type="NCBI Taxonomy" id="621374"/>
    <lineage>
        <taxon>Bacteria</taxon>
        <taxon>Pseudomonadati</taxon>
        <taxon>Pseudomonadota</taxon>
        <taxon>Betaproteobacteria</taxon>
        <taxon>Burkholderiales</taxon>
        <taxon>Burkholderiaceae</taxon>
        <taxon>Pararobbsia</taxon>
    </lineage>
</organism>
<gene>
    <name evidence="2" type="ORF">LMG28138_02048</name>
</gene>
<keyword evidence="1" id="KW-1133">Transmembrane helix</keyword>
<sequence length="150" mass="16205">MSSTLETREIEFALAVRRALDESVAELPTPTLDRLAAARAAALARRKPEPARAPQLVPAFADGHGMFGPTDALNAASQQARRPSGRRPLQGLSVLLPLAALVVVLIGVASWEDQRRIDENADIDAAMLSEDLPLSAYLDHGFRAYLSHSR</sequence>
<evidence type="ECO:0000313" key="2">
    <source>
        <dbReference type="EMBL" id="CAB3785738.1"/>
    </source>
</evidence>
<name>A0A6S7B2I7_9BURK</name>
<reference evidence="2 3" key="1">
    <citation type="submission" date="2020-04" db="EMBL/GenBank/DDBJ databases">
        <authorList>
            <person name="De Canck E."/>
        </authorList>
    </citation>
    <scope>NUCLEOTIDE SEQUENCE [LARGE SCALE GENOMIC DNA]</scope>
    <source>
        <strain evidence="2 3">LMG 28138</strain>
    </source>
</reference>
<keyword evidence="1" id="KW-0472">Membrane</keyword>
<accession>A0A6S7B2I7</accession>
<keyword evidence="3" id="KW-1185">Reference proteome</keyword>
<evidence type="ECO:0008006" key="4">
    <source>
        <dbReference type="Google" id="ProtNLM"/>
    </source>
</evidence>
<dbReference type="Proteomes" id="UP000494115">
    <property type="component" value="Unassembled WGS sequence"/>
</dbReference>
<dbReference type="EMBL" id="CADIKM010000007">
    <property type="protein sequence ID" value="CAB3785738.1"/>
    <property type="molecule type" value="Genomic_DNA"/>
</dbReference>
<keyword evidence="1" id="KW-0812">Transmembrane</keyword>
<dbReference type="AlphaFoldDB" id="A0A6S7B2I7"/>
<evidence type="ECO:0000313" key="3">
    <source>
        <dbReference type="Proteomes" id="UP000494115"/>
    </source>
</evidence>
<dbReference type="InterPro" id="IPR022064">
    <property type="entry name" value="DUF3619"/>
</dbReference>